<protein>
    <recommendedName>
        <fullName evidence="5">Glycosyltransferase RgtA/B/C/D-like domain-containing protein</fullName>
    </recommendedName>
</protein>
<proteinExistence type="predicted"/>
<gene>
    <name evidence="3" type="ORF">HF325_006904</name>
</gene>
<feature type="transmembrane region" description="Helical" evidence="1">
    <location>
        <begin position="87"/>
        <end position="110"/>
    </location>
</feature>
<sequence>MRHAILTSFSTLLLVVALVFLVLATISTPVAKGLHLAASLSYTYGILGYCDGSDCSSATYPILFGDIQSDADWFLGTSIRNTLGKTFIVAPIAAGLAFLAALFTFLSLFLRASALKILSLIFAVLAFAPPHLSP</sequence>
<dbReference type="InterPro" id="IPR009571">
    <property type="entry name" value="SUR7/Rim9-like_fungi"/>
</dbReference>
<dbReference type="GO" id="GO:0035838">
    <property type="term" value="C:growing cell tip"/>
    <property type="evidence" value="ECO:0007669"/>
    <property type="project" value="TreeGrafter"/>
</dbReference>
<dbReference type="Pfam" id="PF06687">
    <property type="entry name" value="SUR7"/>
    <property type="match status" value="1"/>
</dbReference>
<feature type="chain" id="PRO_5034644057" description="Glycosyltransferase RgtA/B/C/D-like domain-containing protein" evidence="2">
    <location>
        <begin position="25"/>
        <end position="134"/>
    </location>
</feature>
<name>A0A8H7LB33_9ASCO</name>
<comment type="caution">
    <text evidence="3">The sequence shown here is derived from an EMBL/GenBank/DDBJ whole genome shotgun (WGS) entry which is preliminary data.</text>
</comment>
<organism evidence="3 4">
    <name type="scientific">Metschnikowia pulcherrima</name>
    <dbReference type="NCBI Taxonomy" id="27326"/>
    <lineage>
        <taxon>Eukaryota</taxon>
        <taxon>Fungi</taxon>
        <taxon>Dikarya</taxon>
        <taxon>Ascomycota</taxon>
        <taxon>Saccharomycotina</taxon>
        <taxon>Pichiomycetes</taxon>
        <taxon>Metschnikowiaceae</taxon>
        <taxon>Metschnikowia</taxon>
    </lineage>
</organism>
<feature type="transmembrane region" description="Helical" evidence="1">
    <location>
        <begin position="117"/>
        <end position="133"/>
    </location>
</feature>
<evidence type="ECO:0000256" key="2">
    <source>
        <dbReference type="SAM" id="SignalP"/>
    </source>
</evidence>
<keyword evidence="4" id="KW-1185">Reference proteome</keyword>
<reference evidence="3" key="1">
    <citation type="submission" date="2020-10" db="EMBL/GenBank/DDBJ databases">
        <title>The Whole-Genome Sequence of Metschnikowia persimmonesis, a Novel Endophytic Yeast Species Isolated from Medicinal Plant Diospyros kaki Thumb.</title>
        <authorList>
            <person name="Rahmat E."/>
            <person name="Kang Y."/>
        </authorList>
    </citation>
    <scope>NUCLEOTIDE SEQUENCE</scope>
    <source>
        <strain evidence="3">KIOM G15050</strain>
    </source>
</reference>
<dbReference type="GO" id="GO:0032153">
    <property type="term" value="C:cell division site"/>
    <property type="evidence" value="ECO:0007669"/>
    <property type="project" value="TreeGrafter"/>
</dbReference>
<evidence type="ECO:0000256" key="1">
    <source>
        <dbReference type="SAM" id="Phobius"/>
    </source>
</evidence>
<evidence type="ECO:0000313" key="3">
    <source>
        <dbReference type="EMBL" id="KAF7998662.1"/>
    </source>
</evidence>
<dbReference type="GO" id="GO:0005886">
    <property type="term" value="C:plasma membrane"/>
    <property type="evidence" value="ECO:0007669"/>
    <property type="project" value="InterPro"/>
</dbReference>
<dbReference type="AlphaFoldDB" id="A0A8H7LB33"/>
<dbReference type="OrthoDB" id="2354757at2759"/>
<dbReference type="InterPro" id="IPR051380">
    <property type="entry name" value="pH-response_reg_palI/RIM9"/>
</dbReference>
<dbReference type="PANTHER" id="PTHR28013">
    <property type="entry name" value="PROTEIN DCV1-RELATED"/>
    <property type="match status" value="1"/>
</dbReference>
<dbReference type="EMBL" id="JACBPP010000013">
    <property type="protein sequence ID" value="KAF7998662.1"/>
    <property type="molecule type" value="Genomic_DNA"/>
</dbReference>
<dbReference type="PANTHER" id="PTHR28013:SF8">
    <property type="entry name" value="AEL027WP"/>
    <property type="match status" value="1"/>
</dbReference>
<accession>A0A8H7LB33</accession>
<keyword evidence="1" id="KW-1133">Transmembrane helix</keyword>
<feature type="signal peptide" evidence="2">
    <location>
        <begin position="1"/>
        <end position="24"/>
    </location>
</feature>
<keyword evidence="2" id="KW-0732">Signal</keyword>
<evidence type="ECO:0008006" key="5">
    <source>
        <dbReference type="Google" id="ProtNLM"/>
    </source>
</evidence>
<keyword evidence="1" id="KW-0472">Membrane</keyword>
<evidence type="ECO:0000313" key="4">
    <source>
        <dbReference type="Proteomes" id="UP000649328"/>
    </source>
</evidence>
<dbReference type="Proteomes" id="UP000649328">
    <property type="component" value="Unassembled WGS sequence"/>
</dbReference>
<keyword evidence="1" id="KW-0812">Transmembrane</keyword>